<feature type="domain" description="NfeD-like C-terminal" evidence="1">
    <location>
        <begin position="32"/>
        <end position="87"/>
    </location>
</feature>
<evidence type="ECO:0000313" key="2">
    <source>
        <dbReference type="EMBL" id="MBO0351639.1"/>
    </source>
</evidence>
<protein>
    <submittedName>
        <fullName evidence="2">NfeD family protein</fullName>
    </submittedName>
</protein>
<dbReference type="InterPro" id="IPR002810">
    <property type="entry name" value="NfeD-like_C"/>
</dbReference>
<name>A0ABS3FXC9_9CYAN</name>
<gene>
    <name evidence="2" type="ORF">J0895_21650</name>
</gene>
<sequence>MFHFLNNLFAPHPARLKEYQDPNLKYTLGKPGEIGIVDEIIRGPYIAGRVHFRGSYWPASCDREIVLGPGEPVRIVGIHCITLLVQPVGVFEEPC</sequence>
<dbReference type="InterPro" id="IPR012340">
    <property type="entry name" value="NA-bd_OB-fold"/>
</dbReference>
<dbReference type="SUPFAM" id="SSF141322">
    <property type="entry name" value="NfeD domain-like"/>
    <property type="match status" value="1"/>
</dbReference>
<dbReference type="Gene3D" id="2.40.50.140">
    <property type="entry name" value="Nucleic acid-binding proteins"/>
    <property type="match status" value="1"/>
</dbReference>
<keyword evidence="3" id="KW-1185">Reference proteome</keyword>
<dbReference type="RefSeq" id="WP_207090071.1">
    <property type="nucleotide sequence ID" value="NZ_JAFLQW010000569.1"/>
</dbReference>
<organism evidence="2 3">
    <name type="scientific">Phormidium pseudopriestleyi FRX01</name>
    <dbReference type="NCBI Taxonomy" id="1759528"/>
    <lineage>
        <taxon>Bacteria</taxon>
        <taxon>Bacillati</taxon>
        <taxon>Cyanobacteriota</taxon>
        <taxon>Cyanophyceae</taxon>
        <taxon>Oscillatoriophycideae</taxon>
        <taxon>Oscillatoriales</taxon>
        <taxon>Oscillatoriaceae</taxon>
        <taxon>Phormidium</taxon>
    </lineage>
</organism>
<dbReference type="Pfam" id="PF01957">
    <property type="entry name" value="NfeD"/>
    <property type="match status" value="1"/>
</dbReference>
<comment type="caution">
    <text evidence="2">The sequence shown here is derived from an EMBL/GenBank/DDBJ whole genome shotgun (WGS) entry which is preliminary data.</text>
</comment>
<evidence type="ECO:0000313" key="3">
    <source>
        <dbReference type="Proteomes" id="UP000664844"/>
    </source>
</evidence>
<dbReference type="Proteomes" id="UP000664844">
    <property type="component" value="Unassembled WGS sequence"/>
</dbReference>
<accession>A0ABS3FXC9</accession>
<dbReference type="EMBL" id="JAFLQW010000569">
    <property type="protein sequence ID" value="MBO0351639.1"/>
    <property type="molecule type" value="Genomic_DNA"/>
</dbReference>
<reference evidence="2 3" key="1">
    <citation type="submission" date="2021-03" db="EMBL/GenBank/DDBJ databases">
        <title>Metabolic Capacity of the Antarctic Cyanobacterium Phormidium pseudopriestleyi that Sustains Oxygenic Photosynthesis in the Presence of Hydrogen Sulfide.</title>
        <authorList>
            <person name="Lumian J.E."/>
            <person name="Jungblut A.D."/>
            <person name="Dillon M.L."/>
            <person name="Hawes I."/>
            <person name="Doran P.T."/>
            <person name="Mackey T.J."/>
            <person name="Dick G.J."/>
            <person name="Grettenberger C.L."/>
            <person name="Sumner D.Y."/>
        </authorList>
    </citation>
    <scope>NUCLEOTIDE SEQUENCE [LARGE SCALE GENOMIC DNA]</scope>
    <source>
        <strain evidence="2 3">FRX01</strain>
    </source>
</reference>
<proteinExistence type="predicted"/>
<evidence type="ECO:0000259" key="1">
    <source>
        <dbReference type="Pfam" id="PF01957"/>
    </source>
</evidence>